<evidence type="ECO:0000313" key="5">
    <source>
        <dbReference type="Proteomes" id="UP001597327"/>
    </source>
</evidence>
<dbReference type="InterPro" id="IPR018247">
    <property type="entry name" value="EF_Hand_1_Ca_BS"/>
</dbReference>
<evidence type="ECO:0000313" key="4">
    <source>
        <dbReference type="EMBL" id="MFD1694489.1"/>
    </source>
</evidence>
<dbReference type="InterPro" id="IPR002048">
    <property type="entry name" value="EF_hand_dom"/>
</dbReference>
<comment type="caution">
    <text evidence="4">The sequence shown here is derived from an EMBL/GenBank/DDBJ whole genome shotgun (WGS) entry which is preliminary data.</text>
</comment>
<evidence type="ECO:0000256" key="2">
    <source>
        <dbReference type="SAM" id="SignalP"/>
    </source>
</evidence>
<sequence length="145" mass="15557">MRMPTLILIAGLVAPFAAVSAAQAAPGAHFIENWDLDGDGAVTVDEARDRRSDVFASFDTNDDGFLDAEEYVTFDEARANDQAENGQGMGEGRRNPANGLRLEVNDLDGDGRVSRGEFLDAAAGWIARIDRNGDGVVRADDFGRP</sequence>
<dbReference type="Proteomes" id="UP001597327">
    <property type="component" value="Unassembled WGS sequence"/>
</dbReference>
<proteinExistence type="predicted"/>
<evidence type="ECO:0000259" key="3">
    <source>
        <dbReference type="PROSITE" id="PS50222"/>
    </source>
</evidence>
<gene>
    <name evidence="4" type="ORF">ACFSC7_03105</name>
</gene>
<reference evidence="5" key="1">
    <citation type="journal article" date="2019" name="Int. J. Syst. Evol. Microbiol.">
        <title>The Global Catalogue of Microorganisms (GCM) 10K type strain sequencing project: providing services to taxonomists for standard genome sequencing and annotation.</title>
        <authorList>
            <consortium name="The Broad Institute Genomics Platform"/>
            <consortium name="The Broad Institute Genome Sequencing Center for Infectious Disease"/>
            <person name="Wu L."/>
            <person name="Ma J."/>
        </authorList>
    </citation>
    <scope>NUCLEOTIDE SEQUENCE [LARGE SCALE GENOMIC DNA]</scope>
    <source>
        <strain evidence="5">JCM 3369</strain>
    </source>
</reference>
<accession>A0ABW4JT78</accession>
<dbReference type="EMBL" id="JBHUFA010000001">
    <property type="protein sequence ID" value="MFD1694489.1"/>
    <property type="molecule type" value="Genomic_DNA"/>
</dbReference>
<dbReference type="PROSITE" id="PS50222">
    <property type="entry name" value="EF_HAND_2"/>
    <property type="match status" value="1"/>
</dbReference>
<feature type="signal peptide" evidence="2">
    <location>
        <begin position="1"/>
        <end position="24"/>
    </location>
</feature>
<dbReference type="Gene3D" id="1.10.238.10">
    <property type="entry name" value="EF-hand"/>
    <property type="match status" value="2"/>
</dbReference>
<dbReference type="Pfam" id="PF13202">
    <property type="entry name" value="EF-hand_5"/>
    <property type="match status" value="2"/>
</dbReference>
<dbReference type="SUPFAM" id="SSF47473">
    <property type="entry name" value="EF-hand"/>
    <property type="match status" value="1"/>
</dbReference>
<keyword evidence="2" id="KW-0732">Signal</keyword>
<dbReference type="InterPro" id="IPR011992">
    <property type="entry name" value="EF-hand-dom_pair"/>
</dbReference>
<feature type="domain" description="EF-hand" evidence="3">
    <location>
        <begin position="46"/>
        <end position="81"/>
    </location>
</feature>
<name>A0ABW4JT78_9HYPH</name>
<feature type="chain" id="PRO_5045497690" evidence="2">
    <location>
        <begin position="25"/>
        <end position="145"/>
    </location>
</feature>
<protein>
    <submittedName>
        <fullName evidence="4">EF-hand domain-containing protein</fullName>
    </submittedName>
</protein>
<organism evidence="4 5">
    <name type="scientific">Roseibium aestuarii</name>
    <dbReference type="NCBI Taxonomy" id="2600299"/>
    <lineage>
        <taxon>Bacteria</taxon>
        <taxon>Pseudomonadati</taxon>
        <taxon>Pseudomonadota</taxon>
        <taxon>Alphaproteobacteria</taxon>
        <taxon>Hyphomicrobiales</taxon>
        <taxon>Stappiaceae</taxon>
        <taxon>Roseibium</taxon>
    </lineage>
</organism>
<evidence type="ECO:0000256" key="1">
    <source>
        <dbReference type="SAM" id="MobiDB-lite"/>
    </source>
</evidence>
<keyword evidence="5" id="KW-1185">Reference proteome</keyword>
<dbReference type="RefSeq" id="WP_208998670.1">
    <property type="nucleotide sequence ID" value="NZ_JBHUFA010000001.1"/>
</dbReference>
<feature type="region of interest" description="Disordered" evidence="1">
    <location>
        <begin position="78"/>
        <end position="103"/>
    </location>
</feature>
<dbReference type="PROSITE" id="PS00018">
    <property type="entry name" value="EF_HAND_1"/>
    <property type="match status" value="2"/>
</dbReference>